<sequence>MFDGWTNNGIHFVGLFGVYQTVRMHFRHLGPYYPGCRSYICRRIVWLFLSGDNCSTNKKIASLNLAVNDLINSSSALANGFLARDILLIELNINEVNNNINQLQYFFEVTNDLQNESMNLDDVRAYFDLLIEECPSLKNRIGKNAPIVHDFVFEEAVIKVLRKQETVLTPAEKQKL</sequence>
<dbReference type="PANTHER" id="PTHR40866:SF1">
    <property type="entry name" value="BED-TYPE DOMAIN-CONTAINING PROTEIN"/>
    <property type="match status" value="1"/>
</dbReference>
<name>A0A397VKG8_9GLOM</name>
<dbReference type="Proteomes" id="UP000266673">
    <property type="component" value="Unassembled WGS sequence"/>
</dbReference>
<keyword evidence="2" id="KW-1185">Reference proteome</keyword>
<dbReference type="OrthoDB" id="5598835at2759"/>
<dbReference type="AlphaFoldDB" id="A0A397VKG8"/>
<dbReference type="PANTHER" id="PTHR40866">
    <property type="entry name" value="BED-TYPE DOMAIN-CONTAINING PROTEIN"/>
    <property type="match status" value="1"/>
</dbReference>
<evidence type="ECO:0000313" key="1">
    <source>
        <dbReference type="EMBL" id="RIB22348.1"/>
    </source>
</evidence>
<reference evidence="1 2" key="1">
    <citation type="submission" date="2018-06" db="EMBL/GenBank/DDBJ databases">
        <title>Comparative genomics reveals the genomic features of Rhizophagus irregularis, R. cerebriforme, R. diaphanum and Gigaspora rosea, and their symbiotic lifestyle signature.</title>
        <authorList>
            <person name="Morin E."/>
            <person name="San Clemente H."/>
            <person name="Chen E.C.H."/>
            <person name="De La Providencia I."/>
            <person name="Hainaut M."/>
            <person name="Kuo A."/>
            <person name="Kohler A."/>
            <person name="Murat C."/>
            <person name="Tang N."/>
            <person name="Roy S."/>
            <person name="Loubradou J."/>
            <person name="Henrissat B."/>
            <person name="Grigoriev I.V."/>
            <person name="Corradi N."/>
            <person name="Roux C."/>
            <person name="Martin F.M."/>
        </authorList>
    </citation>
    <scope>NUCLEOTIDE SEQUENCE [LARGE SCALE GENOMIC DNA]</scope>
    <source>
        <strain evidence="1 2">DAOM 194757</strain>
    </source>
</reference>
<proteinExistence type="predicted"/>
<evidence type="ECO:0000313" key="2">
    <source>
        <dbReference type="Proteomes" id="UP000266673"/>
    </source>
</evidence>
<comment type="caution">
    <text evidence="1">The sequence shown here is derived from an EMBL/GenBank/DDBJ whole genome shotgun (WGS) entry which is preliminary data.</text>
</comment>
<accession>A0A397VKG8</accession>
<dbReference type="EMBL" id="QKWP01000313">
    <property type="protein sequence ID" value="RIB22348.1"/>
    <property type="molecule type" value="Genomic_DNA"/>
</dbReference>
<organism evidence="1 2">
    <name type="scientific">Gigaspora rosea</name>
    <dbReference type="NCBI Taxonomy" id="44941"/>
    <lineage>
        <taxon>Eukaryota</taxon>
        <taxon>Fungi</taxon>
        <taxon>Fungi incertae sedis</taxon>
        <taxon>Mucoromycota</taxon>
        <taxon>Glomeromycotina</taxon>
        <taxon>Glomeromycetes</taxon>
        <taxon>Diversisporales</taxon>
        <taxon>Gigasporaceae</taxon>
        <taxon>Gigaspora</taxon>
    </lineage>
</organism>
<gene>
    <name evidence="1" type="ORF">C2G38_2140232</name>
</gene>
<protein>
    <submittedName>
        <fullName evidence="1">Uncharacterized protein</fullName>
    </submittedName>
</protein>